<dbReference type="Gene3D" id="1.20.1250.20">
    <property type="entry name" value="MFS general substrate transporter like domains"/>
    <property type="match status" value="1"/>
</dbReference>
<dbReference type="SUPFAM" id="SSF103473">
    <property type="entry name" value="MFS general substrate transporter"/>
    <property type="match status" value="1"/>
</dbReference>
<dbReference type="InterPro" id="IPR036259">
    <property type="entry name" value="MFS_trans_sf"/>
</dbReference>
<dbReference type="OrthoDB" id="440553at2759"/>
<accession>A0A7R8ZXF1</accession>
<gene>
    <name evidence="1" type="ORF">CTOB1V02_LOCUS13350</name>
</gene>
<feature type="non-terminal residue" evidence="1">
    <location>
        <position position="1"/>
    </location>
</feature>
<reference evidence="1" key="1">
    <citation type="submission" date="2020-11" db="EMBL/GenBank/DDBJ databases">
        <authorList>
            <person name="Tran Van P."/>
        </authorList>
    </citation>
    <scope>NUCLEOTIDE SEQUENCE</scope>
</reference>
<proteinExistence type="predicted"/>
<name>A0A7R8ZXF1_9CRUS</name>
<evidence type="ECO:0000313" key="1">
    <source>
        <dbReference type="EMBL" id="CAD7235535.1"/>
    </source>
</evidence>
<sequence length="102" mass="10889">MSAGSSFLSGPVSRFYASPVHQLFYVTLLYSLTIAGLTYAPTWEIMLIFLMLYSILNSLLRVSGAEVTTLKTPPEHLGTVTGVGQTVSSLARMAAPMVAGFA</sequence>
<protein>
    <submittedName>
        <fullName evidence="1">Uncharacterized protein</fullName>
    </submittedName>
</protein>
<organism evidence="1">
    <name type="scientific">Cyprideis torosa</name>
    <dbReference type="NCBI Taxonomy" id="163714"/>
    <lineage>
        <taxon>Eukaryota</taxon>
        <taxon>Metazoa</taxon>
        <taxon>Ecdysozoa</taxon>
        <taxon>Arthropoda</taxon>
        <taxon>Crustacea</taxon>
        <taxon>Oligostraca</taxon>
        <taxon>Ostracoda</taxon>
        <taxon>Podocopa</taxon>
        <taxon>Podocopida</taxon>
        <taxon>Cytherocopina</taxon>
        <taxon>Cytheroidea</taxon>
        <taxon>Cytherideidae</taxon>
        <taxon>Cyprideis</taxon>
    </lineage>
</organism>
<dbReference type="EMBL" id="OB673288">
    <property type="protein sequence ID" value="CAD7235535.1"/>
    <property type="molecule type" value="Genomic_DNA"/>
</dbReference>
<dbReference type="AlphaFoldDB" id="A0A7R8ZXF1"/>